<name>A0A8J5N5U2_HOMAM</name>
<proteinExistence type="predicted"/>
<feature type="transmembrane region" description="Helical" evidence="1">
    <location>
        <begin position="7"/>
        <end position="27"/>
    </location>
</feature>
<keyword evidence="1" id="KW-0472">Membrane</keyword>
<dbReference type="EMBL" id="JAHLQT010003958">
    <property type="protein sequence ID" value="KAG7176167.1"/>
    <property type="molecule type" value="Genomic_DNA"/>
</dbReference>
<evidence type="ECO:0000313" key="2">
    <source>
        <dbReference type="EMBL" id="KAG7173622.1"/>
    </source>
</evidence>
<gene>
    <name evidence="2" type="ORF">Hamer_G025581</name>
    <name evidence="3" type="ORF">Hamer_G026285</name>
</gene>
<accession>A0A8J5N5U2</accession>
<reference evidence="2" key="1">
    <citation type="journal article" date="2021" name="Sci. Adv.">
        <title>The American lobster genome reveals insights on longevity, neural, and immune adaptations.</title>
        <authorList>
            <person name="Polinski J.M."/>
            <person name="Zimin A.V."/>
            <person name="Clark K.F."/>
            <person name="Kohn A.B."/>
            <person name="Sadowski N."/>
            <person name="Timp W."/>
            <person name="Ptitsyn A."/>
            <person name="Khanna P."/>
            <person name="Romanova D.Y."/>
            <person name="Williams P."/>
            <person name="Greenwood S.J."/>
            <person name="Moroz L.L."/>
            <person name="Walt D.R."/>
            <person name="Bodnar A.G."/>
        </authorList>
    </citation>
    <scope>NUCLEOTIDE SEQUENCE</scope>
    <source>
        <strain evidence="2">GMGI-L3</strain>
    </source>
</reference>
<organism evidence="2 4">
    <name type="scientific">Homarus americanus</name>
    <name type="common">American lobster</name>
    <dbReference type="NCBI Taxonomy" id="6706"/>
    <lineage>
        <taxon>Eukaryota</taxon>
        <taxon>Metazoa</taxon>
        <taxon>Ecdysozoa</taxon>
        <taxon>Arthropoda</taxon>
        <taxon>Crustacea</taxon>
        <taxon>Multicrustacea</taxon>
        <taxon>Malacostraca</taxon>
        <taxon>Eumalacostraca</taxon>
        <taxon>Eucarida</taxon>
        <taxon>Decapoda</taxon>
        <taxon>Pleocyemata</taxon>
        <taxon>Astacidea</taxon>
        <taxon>Nephropoidea</taxon>
        <taxon>Nephropidae</taxon>
        <taxon>Homarus</taxon>
    </lineage>
</organism>
<sequence length="28" mass="3112">MRTAIGVVWMGWVWCGVGCVWCGVWLVG</sequence>
<dbReference type="EMBL" id="JAHLQT010009234">
    <property type="protein sequence ID" value="KAG7173622.1"/>
    <property type="molecule type" value="Genomic_DNA"/>
</dbReference>
<evidence type="ECO:0000256" key="1">
    <source>
        <dbReference type="SAM" id="Phobius"/>
    </source>
</evidence>
<keyword evidence="1" id="KW-0812">Transmembrane</keyword>
<keyword evidence="4" id="KW-1185">Reference proteome</keyword>
<evidence type="ECO:0000313" key="4">
    <source>
        <dbReference type="Proteomes" id="UP000747542"/>
    </source>
</evidence>
<protein>
    <submittedName>
        <fullName evidence="2">Uncharacterized protein</fullName>
    </submittedName>
</protein>
<evidence type="ECO:0000313" key="3">
    <source>
        <dbReference type="EMBL" id="KAG7176167.1"/>
    </source>
</evidence>
<comment type="caution">
    <text evidence="2">The sequence shown here is derived from an EMBL/GenBank/DDBJ whole genome shotgun (WGS) entry which is preliminary data.</text>
</comment>
<dbReference type="AlphaFoldDB" id="A0A8J5N5U2"/>
<keyword evidence="1" id="KW-1133">Transmembrane helix</keyword>
<dbReference type="Proteomes" id="UP000747542">
    <property type="component" value="Unassembled WGS sequence"/>
</dbReference>